<dbReference type="Pfam" id="PF03457">
    <property type="entry name" value="HA"/>
    <property type="match status" value="1"/>
</dbReference>
<dbReference type="InterPro" id="IPR005114">
    <property type="entry name" value="Helicase_assoc"/>
</dbReference>
<dbReference type="PANTHER" id="PTHR37066">
    <property type="entry name" value="HELICASE-ASSOCIATED"/>
    <property type="match status" value="1"/>
</dbReference>
<reference evidence="2 3" key="1">
    <citation type="journal article" date="2014" name="Genome Biol. Evol.">
        <title>The secreted proteins of Achlya hypogyna and Thraustotheca clavata identify the ancestral oomycete secretome and reveal gene acquisitions by horizontal gene transfer.</title>
        <authorList>
            <person name="Misner I."/>
            <person name="Blouin N."/>
            <person name="Leonard G."/>
            <person name="Richards T.A."/>
            <person name="Lane C.E."/>
        </authorList>
    </citation>
    <scope>NUCLEOTIDE SEQUENCE [LARGE SCALE GENOMIC DNA]</scope>
    <source>
        <strain evidence="2 3">ATCC 48635</strain>
    </source>
</reference>
<organism evidence="2 3">
    <name type="scientific">Achlya hypogyna</name>
    <name type="common">Oomycete</name>
    <name type="synonym">Protoachlya hypogyna</name>
    <dbReference type="NCBI Taxonomy" id="1202772"/>
    <lineage>
        <taxon>Eukaryota</taxon>
        <taxon>Sar</taxon>
        <taxon>Stramenopiles</taxon>
        <taxon>Oomycota</taxon>
        <taxon>Saprolegniomycetes</taxon>
        <taxon>Saprolegniales</taxon>
        <taxon>Achlyaceae</taxon>
        <taxon>Achlya</taxon>
    </lineage>
</organism>
<comment type="caution">
    <text evidence="2">The sequence shown here is derived from an EMBL/GenBank/DDBJ whole genome shotgun (WGS) entry which is preliminary data.</text>
</comment>
<gene>
    <name evidence="2" type="ORF">ACHHYP_14959</name>
</gene>
<feature type="domain" description="Helicase-associated" evidence="1">
    <location>
        <begin position="540"/>
        <end position="616"/>
    </location>
</feature>
<dbReference type="PANTHER" id="PTHR37066:SF1">
    <property type="entry name" value="LNS2_PITP DOMAIN-CONTAINING PROTEIN"/>
    <property type="match status" value="1"/>
</dbReference>
<dbReference type="Proteomes" id="UP000243579">
    <property type="component" value="Unassembled WGS sequence"/>
</dbReference>
<dbReference type="EMBL" id="JNBR01002254">
    <property type="protein sequence ID" value="OQR83221.1"/>
    <property type="molecule type" value="Genomic_DNA"/>
</dbReference>
<accession>A0A1V9YBX9</accession>
<keyword evidence="3" id="KW-1185">Reference proteome</keyword>
<proteinExistence type="predicted"/>
<name>A0A1V9YBX9_ACHHY</name>
<dbReference type="AlphaFoldDB" id="A0A1V9YBX9"/>
<evidence type="ECO:0000313" key="3">
    <source>
        <dbReference type="Proteomes" id="UP000243579"/>
    </source>
</evidence>
<evidence type="ECO:0000313" key="2">
    <source>
        <dbReference type="EMBL" id="OQR83221.1"/>
    </source>
</evidence>
<sequence length="833" mass="92528">MCDDPLRVGGLSTEAKVEAIALYRHLYGHCDVPFDFVVPVRTSWPKHLHGVRLGRAVQALQMTKSALPEAVEATLDALGFAWTLSPSIVRLVEPKTRAIRRVAWQALVDAFVCYKDKFGDVKVPLNFIVPRHTPWPAPLAGLLLHDLLRRLETQIYCFSDGYLDKMHALGLLTHFPRWHDAVAQLAVYKRLHGRADVPLDYVVPSAPDGPWAQAWAGTRLGEVAWQLGLFRRQLASGYQRQLDDVGLTFNTPETWAHIMAGLDVYVKVHGVLDVPKGFVVPSEASNWPEHLWGLRLGDYRVRLSHAMRLRLVPRATRDAYKALKARQPSEAEIVETMTPQLASPLLSKASTVATRSQPPAPITVSMKTSSSVPASLSSLDAISSITMEPSVVTEELLSKYKTLHGHCDVPLDFIVPSGSSKWGSMHTGVALGAMVAGLRQRQTSLLTAERESIHALGFVWDDKTDELWRDLVQVLRLWRTEYPSMVVDETTVLSQRGLWPSSVAAHPWGYYATLLEVHSGMATSDHREALDALRFDYRGRWFTKLQALLTYKKLHGTMQVPASFMVPQSHPFEMEACRPWPSSAWGQPLGAMVTWLRQLREIMCPKKRRQLETLGFEWTDNTAPPSVSIVASTTAVKKRKGINPPVVVAKKRAVAVIDLTDDLDDVDCNNNAANPFLMASGAGKLQKQLSSTSSPTEVKMLGMQRDAKAAPLVGAWTATAPPVKSDTKRTQLQTPPIAPARCDASRVKSELATSRHTAKAPSWDESVLALMMFKALHGHCNVPPEYHVPPQSADWPEVLWSHPLGPRVAQLRRDRSRLPPAVQSQLTALNLLW</sequence>
<protein>
    <recommendedName>
        <fullName evidence="1">Helicase-associated domain-containing protein</fullName>
    </recommendedName>
</protein>
<evidence type="ECO:0000259" key="1">
    <source>
        <dbReference type="Pfam" id="PF03457"/>
    </source>
</evidence>